<dbReference type="Proteomes" id="UP001221898">
    <property type="component" value="Unassembled WGS sequence"/>
</dbReference>
<evidence type="ECO:0000256" key="1">
    <source>
        <dbReference type="SAM" id="MobiDB-lite"/>
    </source>
</evidence>
<feature type="compositionally biased region" description="Basic and acidic residues" evidence="1">
    <location>
        <begin position="65"/>
        <end position="80"/>
    </location>
</feature>
<protein>
    <submittedName>
        <fullName evidence="2">Uncharacterized protein</fullName>
    </submittedName>
</protein>
<name>A0AAD7W6Q3_9TELE</name>
<feature type="region of interest" description="Disordered" evidence="1">
    <location>
        <begin position="63"/>
        <end position="117"/>
    </location>
</feature>
<dbReference type="EMBL" id="JAINUG010000262">
    <property type="protein sequence ID" value="KAJ8384899.1"/>
    <property type="molecule type" value="Genomic_DNA"/>
</dbReference>
<reference evidence="2" key="1">
    <citation type="journal article" date="2023" name="Science">
        <title>Genome structures resolve the early diversification of teleost fishes.</title>
        <authorList>
            <person name="Parey E."/>
            <person name="Louis A."/>
            <person name="Montfort J."/>
            <person name="Bouchez O."/>
            <person name="Roques C."/>
            <person name="Iampietro C."/>
            <person name="Lluch J."/>
            <person name="Castinel A."/>
            <person name="Donnadieu C."/>
            <person name="Desvignes T."/>
            <person name="Floi Bucao C."/>
            <person name="Jouanno E."/>
            <person name="Wen M."/>
            <person name="Mejri S."/>
            <person name="Dirks R."/>
            <person name="Jansen H."/>
            <person name="Henkel C."/>
            <person name="Chen W.J."/>
            <person name="Zahm M."/>
            <person name="Cabau C."/>
            <person name="Klopp C."/>
            <person name="Thompson A.W."/>
            <person name="Robinson-Rechavi M."/>
            <person name="Braasch I."/>
            <person name="Lecointre G."/>
            <person name="Bobe J."/>
            <person name="Postlethwait J.H."/>
            <person name="Berthelot C."/>
            <person name="Roest Crollius H."/>
            <person name="Guiguen Y."/>
        </authorList>
    </citation>
    <scope>NUCLEOTIDE SEQUENCE</scope>
    <source>
        <strain evidence="2">NC1722</strain>
    </source>
</reference>
<comment type="caution">
    <text evidence="2">The sequence shown here is derived from an EMBL/GenBank/DDBJ whole genome shotgun (WGS) entry which is preliminary data.</text>
</comment>
<feature type="compositionally biased region" description="Basic and acidic residues" evidence="1">
    <location>
        <begin position="97"/>
        <end position="106"/>
    </location>
</feature>
<accession>A0AAD7W6Q3</accession>
<gene>
    <name evidence="2" type="ORF">AAFF_G00197070</name>
</gene>
<evidence type="ECO:0000313" key="3">
    <source>
        <dbReference type="Proteomes" id="UP001221898"/>
    </source>
</evidence>
<feature type="compositionally biased region" description="Basic residues" evidence="1">
    <location>
        <begin position="85"/>
        <end position="96"/>
    </location>
</feature>
<evidence type="ECO:0000313" key="2">
    <source>
        <dbReference type="EMBL" id="KAJ8384899.1"/>
    </source>
</evidence>
<dbReference type="AlphaFoldDB" id="A0AAD7W6Q3"/>
<keyword evidence="3" id="KW-1185">Reference proteome</keyword>
<organism evidence="2 3">
    <name type="scientific">Aldrovandia affinis</name>
    <dbReference type="NCBI Taxonomy" id="143900"/>
    <lineage>
        <taxon>Eukaryota</taxon>
        <taxon>Metazoa</taxon>
        <taxon>Chordata</taxon>
        <taxon>Craniata</taxon>
        <taxon>Vertebrata</taxon>
        <taxon>Euteleostomi</taxon>
        <taxon>Actinopterygii</taxon>
        <taxon>Neopterygii</taxon>
        <taxon>Teleostei</taxon>
        <taxon>Notacanthiformes</taxon>
        <taxon>Halosauridae</taxon>
        <taxon>Aldrovandia</taxon>
    </lineage>
</organism>
<proteinExistence type="predicted"/>
<sequence length="117" mass="13629">MNSRWQDYIANNVVLEKAQMHSMESILLLQQLRWTGHVSCMEEARIPNAVFYSGLCHGKRKKHFKDQLKKQVTGGRERGGQTRCSHSHTVSKRRSNREKWTSEIKHNSVARHTTQIS</sequence>